<keyword evidence="8 11" id="KW-0472">Membrane</keyword>
<keyword evidence="5 11" id="KW-0808">Transferase</keyword>
<evidence type="ECO:0000259" key="13">
    <source>
        <dbReference type="Pfam" id="PF08407"/>
    </source>
</evidence>
<dbReference type="GO" id="GO:0004100">
    <property type="term" value="F:chitin synthase activity"/>
    <property type="evidence" value="ECO:0007669"/>
    <property type="project" value="UniProtKB-UniRule"/>
</dbReference>
<dbReference type="SUPFAM" id="SSF53448">
    <property type="entry name" value="Nucleotide-diphospho-sugar transferases"/>
    <property type="match status" value="1"/>
</dbReference>
<comment type="caution">
    <text evidence="14">The sequence shown here is derived from an EMBL/GenBank/DDBJ whole genome shotgun (WGS) entry which is preliminary data.</text>
</comment>
<dbReference type="Pfam" id="PF08407">
    <property type="entry name" value="Chitin_synth_1N"/>
    <property type="match status" value="1"/>
</dbReference>
<dbReference type="AlphaFoldDB" id="A0A507E081"/>
<keyword evidence="9 11" id="KW-0961">Cell wall biogenesis/degradation</keyword>
<feature type="transmembrane region" description="Helical" evidence="11">
    <location>
        <begin position="697"/>
        <end position="718"/>
    </location>
</feature>
<feature type="transmembrane region" description="Helical" evidence="11">
    <location>
        <begin position="771"/>
        <end position="790"/>
    </location>
</feature>
<organism evidence="14 15">
    <name type="scientific">Powellomyces hirtus</name>
    <dbReference type="NCBI Taxonomy" id="109895"/>
    <lineage>
        <taxon>Eukaryota</taxon>
        <taxon>Fungi</taxon>
        <taxon>Fungi incertae sedis</taxon>
        <taxon>Chytridiomycota</taxon>
        <taxon>Chytridiomycota incertae sedis</taxon>
        <taxon>Chytridiomycetes</taxon>
        <taxon>Spizellomycetales</taxon>
        <taxon>Powellomycetaceae</taxon>
        <taxon>Powellomyces</taxon>
    </lineage>
</organism>
<dbReference type="EMBL" id="QEAQ01000065">
    <property type="protein sequence ID" value="TPX56765.1"/>
    <property type="molecule type" value="Genomic_DNA"/>
</dbReference>
<evidence type="ECO:0000256" key="5">
    <source>
        <dbReference type="ARBA" id="ARBA00022679"/>
    </source>
</evidence>
<comment type="subcellular location">
    <subcellularLocation>
        <location evidence="1 11">Cell membrane</location>
        <topology evidence="1 11">Multi-pass membrane protein</topology>
    </subcellularLocation>
</comment>
<evidence type="ECO:0000256" key="9">
    <source>
        <dbReference type="ARBA" id="ARBA00023316"/>
    </source>
</evidence>
<dbReference type="Pfam" id="PF01644">
    <property type="entry name" value="Chitin_synth_1"/>
    <property type="match status" value="1"/>
</dbReference>
<dbReference type="PANTHER" id="PTHR22914:SF9">
    <property type="entry name" value="CHITIN SYNTHASE 1"/>
    <property type="match status" value="1"/>
</dbReference>
<feature type="transmembrane region" description="Helical" evidence="11">
    <location>
        <begin position="899"/>
        <end position="921"/>
    </location>
</feature>
<evidence type="ECO:0000256" key="2">
    <source>
        <dbReference type="ARBA" id="ARBA00012543"/>
    </source>
</evidence>
<comment type="catalytic activity">
    <reaction evidence="11">
        <text>[(1-&gt;4)-N-acetyl-beta-D-glucosaminyl](n) + UDP-N-acetyl-alpha-D-glucosamine = [(1-&gt;4)-N-acetyl-beta-D-glucosaminyl](n+1) + UDP + H(+)</text>
        <dbReference type="Rhea" id="RHEA:16637"/>
        <dbReference type="Rhea" id="RHEA-COMP:9593"/>
        <dbReference type="Rhea" id="RHEA-COMP:9595"/>
        <dbReference type="ChEBI" id="CHEBI:15378"/>
        <dbReference type="ChEBI" id="CHEBI:17029"/>
        <dbReference type="ChEBI" id="CHEBI:57705"/>
        <dbReference type="ChEBI" id="CHEBI:58223"/>
        <dbReference type="EC" id="2.4.1.16"/>
    </reaction>
</comment>
<comment type="function">
    <text evidence="10 11">Polymerizes chitin, a structural polymer of the cell wall and septum, by transferring the sugar moiety of UDP-GlcNAc to the non-reducing end of the growing chitin polymer.</text>
</comment>
<keyword evidence="6 11" id="KW-0812">Transmembrane</keyword>
<feature type="region of interest" description="Disordered" evidence="12">
    <location>
        <begin position="60"/>
        <end position="79"/>
    </location>
</feature>
<evidence type="ECO:0000313" key="15">
    <source>
        <dbReference type="Proteomes" id="UP000318582"/>
    </source>
</evidence>
<keyword evidence="3 11" id="KW-1003">Cell membrane</keyword>
<sequence length="985" mass="109646">MNHLQQQQRQPRSSSVTREITPPPRRNVPVRNDSAATHSTGAYTPTSIITPYLDDSFIDQQRNQRPPTTSPPGSWDAGAGLYDSFATQDWQPSANNRSTTNPYFPAAPPEAAAVREPARLSRPAVTSILAGGLERPKKASRGVAFAGETLLAAQRFKQPLSPLNPDLELNPVSPRPAFNDRTDTSETLASLSTPSPGLLRHGTTRKGTVRTRKTVKLPSSGNFTIKGHLPESLLSSVAYSKGEEYETVNYTAVTCDPDDFVREGYTLRTAHDYNRQTEIAIVVTMYNEGIEELNRTLFGIFQNIQHFCQKKGKYGWDVDGWKKIVIVLVSDGRNKIHPNVLLALQTMGAYLPGIDQHSVNGVPTTAHIYESTPQLVLDDRLQVWSTHNGIPPVQFIFCLKEKNLKKINSHRWFFNAVCPIIQPKVCLLVDVGTRPLKDSIWKLWKAFERDPHCAGACGEIRVGMNWRGVLNPLVASQNFEYKISNHLDKALESVFGYIGVLPGAFSAYRYKALLDNMPNRGPLASYFKGEVRPGSNIIPGIFLSTLYLAEDRVLALELVVKPQSRWTLKYVAKSAAETDVPDSVPEFIAQRRRWLNGSFFAQLYALVNIPRTLSTNHSVLRKTVFMLQSVYSFISLLFNWFGPSQFAIIFYFLFSADQLKTIIPAYIAQVFFLIYPTLLCLLFIASLGNRPQASKTIYKASMVFFSFIGLAILVLLVYKIVEIVRENKGLGSPTEVGSGMSYVVGLSATYGTYLLGSVLQGDAWHMVTSMFQYLLLLPSYINVLQIYALCNLHDVSWGTKGDNEGTALPTVQTGKNQDGKSVAEVHVADRGELESVWREGIEDIKRLHEVKDVKVVDPRVALEDAYKSFRTNLLLSWLASNIILFGIVTQTTPRIQSMYIVYLLYFTAGLSAFRLLGVLIYKAIIISYNLCSGHGRKGGNKSNRASVRPPSTVAPGHTVVGNKWNGFVVIKDEDGIDRAKVFLDA</sequence>
<dbReference type="EC" id="2.4.1.16" evidence="2 11"/>
<name>A0A507E081_9FUNG</name>
<reference evidence="14 15" key="1">
    <citation type="journal article" date="2019" name="Sci. Rep.">
        <title>Comparative genomics of chytrid fungi reveal insights into the obligate biotrophic and pathogenic lifestyle of Synchytrium endobioticum.</title>
        <authorList>
            <person name="van de Vossenberg B.T.L.H."/>
            <person name="Warris S."/>
            <person name="Nguyen H.D.T."/>
            <person name="van Gent-Pelzer M.P.E."/>
            <person name="Joly D.L."/>
            <person name="van de Geest H.C."/>
            <person name="Bonants P.J.M."/>
            <person name="Smith D.S."/>
            <person name="Levesque C.A."/>
            <person name="van der Lee T.A.J."/>
        </authorList>
    </citation>
    <scope>NUCLEOTIDE SEQUENCE [LARGE SCALE GENOMIC DNA]</scope>
    <source>
        <strain evidence="14 15">CBS 809.83</strain>
    </source>
</reference>
<dbReference type="InterPro" id="IPR013616">
    <property type="entry name" value="Chitin_synth_N"/>
</dbReference>
<feature type="transmembrane region" description="Helical" evidence="11">
    <location>
        <begin position="630"/>
        <end position="654"/>
    </location>
</feature>
<evidence type="ECO:0000256" key="6">
    <source>
        <dbReference type="ARBA" id="ARBA00022692"/>
    </source>
</evidence>
<feature type="compositionally biased region" description="Polar residues" evidence="12">
    <location>
        <begin position="34"/>
        <end position="48"/>
    </location>
</feature>
<evidence type="ECO:0000313" key="14">
    <source>
        <dbReference type="EMBL" id="TPX56765.1"/>
    </source>
</evidence>
<comment type="similarity">
    <text evidence="11">Belongs to the chitin synthase family.</text>
</comment>
<evidence type="ECO:0000256" key="12">
    <source>
        <dbReference type="SAM" id="MobiDB-lite"/>
    </source>
</evidence>
<feature type="transmembrane region" description="Helical" evidence="11">
    <location>
        <begin position="666"/>
        <end position="685"/>
    </location>
</feature>
<dbReference type="InterPro" id="IPR004835">
    <property type="entry name" value="Chitin_synth"/>
</dbReference>
<dbReference type="GO" id="GO:0006031">
    <property type="term" value="P:chitin biosynthetic process"/>
    <property type="evidence" value="ECO:0007669"/>
    <property type="project" value="UniProtKB-UniRule"/>
</dbReference>
<accession>A0A507E081</accession>
<feature type="compositionally biased region" description="Low complexity" evidence="12">
    <location>
        <begin position="1"/>
        <end position="15"/>
    </location>
</feature>
<proteinExistence type="inferred from homology"/>
<evidence type="ECO:0000256" key="3">
    <source>
        <dbReference type="ARBA" id="ARBA00022475"/>
    </source>
</evidence>
<dbReference type="STRING" id="109895.A0A507E081"/>
<dbReference type="GO" id="GO:0030428">
    <property type="term" value="C:cell septum"/>
    <property type="evidence" value="ECO:0007669"/>
    <property type="project" value="TreeGrafter"/>
</dbReference>
<gene>
    <name evidence="14" type="ORF">PhCBS80983_g04281</name>
</gene>
<protein>
    <recommendedName>
        <fullName evidence="2 11">Chitin synthase</fullName>
        <ecNumber evidence="2 11">2.4.1.16</ecNumber>
    </recommendedName>
</protein>
<feature type="region of interest" description="Disordered" evidence="12">
    <location>
        <begin position="1"/>
        <end position="48"/>
    </location>
</feature>
<evidence type="ECO:0000256" key="10">
    <source>
        <dbReference type="ARBA" id="ARBA00024009"/>
    </source>
</evidence>
<evidence type="ECO:0000256" key="1">
    <source>
        <dbReference type="ARBA" id="ARBA00004651"/>
    </source>
</evidence>
<keyword evidence="4 11" id="KW-0328">Glycosyltransferase</keyword>
<keyword evidence="15" id="KW-1185">Reference proteome</keyword>
<evidence type="ECO:0000256" key="7">
    <source>
        <dbReference type="ARBA" id="ARBA00022989"/>
    </source>
</evidence>
<evidence type="ECO:0000256" key="8">
    <source>
        <dbReference type="ARBA" id="ARBA00023136"/>
    </source>
</evidence>
<keyword evidence="7 11" id="KW-1133">Transmembrane helix</keyword>
<feature type="transmembrane region" description="Helical" evidence="11">
    <location>
        <begin position="739"/>
        <end position="759"/>
    </location>
</feature>
<dbReference type="GO" id="GO:0005886">
    <property type="term" value="C:plasma membrane"/>
    <property type="evidence" value="ECO:0007669"/>
    <property type="project" value="UniProtKB-SubCell"/>
</dbReference>
<dbReference type="GO" id="GO:0071555">
    <property type="term" value="P:cell wall organization"/>
    <property type="evidence" value="ECO:0007669"/>
    <property type="project" value="UniProtKB-KW"/>
</dbReference>
<feature type="domain" description="Chitin synthase N-terminal" evidence="13">
    <location>
        <begin position="210"/>
        <end position="278"/>
    </location>
</feature>
<dbReference type="InterPro" id="IPR029044">
    <property type="entry name" value="Nucleotide-diphossugar_trans"/>
</dbReference>
<dbReference type="PANTHER" id="PTHR22914">
    <property type="entry name" value="CHITIN SYNTHASE"/>
    <property type="match status" value="1"/>
</dbReference>
<dbReference type="CDD" id="cd04190">
    <property type="entry name" value="Chitin_synth_C"/>
    <property type="match status" value="1"/>
</dbReference>
<feature type="transmembrane region" description="Helical" evidence="11">
    <location>
        <begin position="873"/>
        <end position="893"/>
    </location>
</feature>
<evidence type="ECO:0000256" key="4">
    <source>
        <dbReference type="ARBA" id="ARBA00022676"/>
    </source>
</evidence>
<dbReference type="Proteomes" id="UP000318582">
    <property type="component" value="Unassembled WGS sequence"/>
</dbReference>
<evidence type="ECO:0000256" key="11">
    <source>
        <dbReference type="RuleBase" id="RU366040"/>
    </source>
</evidence>